<proteinExistence type="predicted"/>
<sequence length="48" mass="5389">MRQALQQRAQSGKLSSFYFAMPIRKGWSMAEPGLSNSFMEAGTYSLDL</sequence>
<name>A0A0A9EKG9_ARUDO</name>
<accession>A0A0A9EKG9</accession>
<reference evidence="1" key="1">
    <citation type="submission" date="2014-09" db="EMBL/GenBank/DDBJ databases">
        <authorList>
            <person name="Magalhaes I.L.F."/>
            <person name="Oliveira U."/>
            <person name="Santos F.R."/>
            <person name="Vidigal T.H.D.A."/>
            <person name="Brescovit A.D."/>
            <person name="Santos A.J."/>
        </authorList>
    </citation>
    <scope>NUCLEOTIDE SEQUENCE</scope>
    <source>
        <tissue evidence="1">Shoot tissue taken approximately 20 cm above the soil surface</tissue>
    </source>
</reference>
<dbReference type="EMBL" id="GBRH01197319">
    <property type="protein sequence ID" value="JAE00577.1"/>
    <property type="molecule type" value="Transcribed_RNA"/>
</dbReference>
<reference evidence="1" key="2">
    <citation type="journal article" date="2015" name="Data Brief">
        <title>Shoot transcriptome of the giant reed, Arundo donax.</title>
        <authorList>
            <person name="Barrero R.A."/>
            <person name="Guerrero F.D."/>
            <person name="Moolhuijzen P."/>
            <person name="Goolsby J.A."/>
            <person name="Tidwell J."/>
            <person name="Bellgard S.E."/>
            <person name="Bellgard M.I."/>
        </authorList>
    </citation>
    <scope>NUCLEOTIDE SEQUENCE</scope>
    <source>
        <tissue evidence="1">Shoot tissue taken approximately 20 cm above the soil surface</tissue>
    </source>
</reference>
<dbReference type="AlphaFoldDB" id="A0A0A9EKG9"/>
<organism evidence="1">
    <name type="scientific">Arundo donax</name>
    <name type="common">Giant reed</name>
    <name type="synonym">Donax arundinaceus</name>
    <dbReference type="NCBI Taxonomy" id="35708"/>
    <lineage>
        <taxon>Eukaryota</taxon>
        <taxon>Viridiplantae</taxon>
        <taxon>Streptophyta</taxon>
        <taxon>Embryophyta</taxon>
        <taxon>Tracheophyta</taxon>
        <taxon>Spermatophyta</taxon>
        <taxon>Magnoliopsida</taxon>
        <taxon>Liliopsida</taxon>
        <taxon>Poales</taxon>
        <taxon>Poaceae</taxon>
        <taxon>PACMAD clade</taxon>
        <taxon>Arundinoideae</taxon>
        <taxon>Arundineae</taxon>
        <taxon>Arundo</taxon>
    </lineage>
</organism>
<protein>
    <submittedName>
        <fullName evidence="1">Uncharacterized protein</fullName>
    </submittedName>
</protein>
<evidence type="ECO:0000313" key="1">
    <source>
        <dbReference type="EMBL" id="JAE00577.1"/>
    </source>
</evidence>